<dbReference type="SUPFAM" id="SSF51338">
    <property type="entry name" value="Composite domain of metallo-dependent hydrolases"/>
    <property type="match status" value="1"/>
</dbReference>
<sequence>VGLELMLLTKNSWQVFMTTDHPNGGPFTSYPQIIRWLMDKKSRDDVLLNQCSKKASEKSQLNDIDRELTLNEICIMTRAGTAKCLGMTDRGHLGLGAIGDIAIYKIDPKKMDGHSIEKAFSLAAYTIKDGQIVVKDGEITATPMGTTICAEGKVKESIMEAMLEDVKAHWRNHYSINFNNYAVQDAYAPKVKIMNGG</sequence>
<gene>
    <name evidence="2" type="ORF">S01H4_14364</name>
</gene>
<dbReference type="EMBL" id="BART01006301">
    <property type="protein sequence ID" value="GAG61029.1"/>
    <property type="molecule type" value="Genomic_DNA"/>
</dbReference>
<dbReference type="InterPro" id="IPR011059">
    <property type="entry name" value="Metal-dep_hydrolase_composite"/>
</dbReference>
<dbReference type="Pfam" id="PF07969">
    <property type="entry name" value="Amidohydro_3"/>
    <property type="match status" value="1"/>
</dbReference>
<proteinExistence type="predicted"/>
<protein>
    <recommendedName>
        <fullName evidence="1">Amidohydrolase 3 domain-containing protein</fullName>
    </recommendedName>
</protein>
<evidence type="ECO:0000313" key="2">
    <source>
        <dbReference type="EMBL" id="GAG61029.1"/>
    </source>
</evidence>
<organism evidence="2">
    <name type="scientific">marine sediment metagenome</name>
    <dbReference type="NCBI Taxonomy" id="412755"/>
    <lineage>
        <taxon>unclassified sequences</taxon>
        <taxon>metagenomes</taxon>
        <taxon>ecological metagenomes</taxon>
    </lineage>
</organism>
<evidence type="ECO:0000259" key="1">
    <source>
        <dbReference type="Pfam" id="PF07969"/>
    </source>
</evidence>
<dbReference type="AlphaFoldDB" id="X0YW54"/>
<dbReference type="InterPro" id="IPR013108">
    <property type="entry name" value="Amidohydro_3"/>
</dbReference>
<accession>X0YW54</accession>
<name>X0YW54_9ZZZZ</name>
<feature type="non-terminal residue" evidence="2">
    <location>
        <position position="1"/>
    </location>
</feature>
<dbReference type="GO" id="GO:0016810">
    <property type="term" value="F:hydrolase activity, acting on carbon-nitrogen (but not peptide) bonds"/>
    <property type="evidence" value="ECO:0007669"/>
    <property type="project" value="InterPro"/>
</dbReference>
<feature type="domain" description="Amidohydrolase 3" evidence="1">
    <location>
        <begin position="6"/>
        <end position="134"/>
    </location>
</feature>
<reference evidence="2" key="1">
    <citation type="journal article" date="2014" name="Front. Microbiol.">
        <title>High frequency of phylogenetically diverse reductive dehalogenase-homologous genes in deep subseafloor sedimentary metagenomes.</title>
        <authorList>
            <person name="Kawai M."/>
            <person name="Futagami T."/>
            <person name="Toyoda A."/>
            <person name="Takaki Y."/>
            <person name="Nishi S."/>
            <person name="Hori S."/>
            <person name="Arai W."/>
            <person name="Tsubouchi T."/>
            <person name="Morono Y."/>
            <person name="Uchiyama I."/>
            <person name="Ito T."/>
            <person name="Fujiyama A."/>
            <person name="Inagaki F."/>
            <person name="Takami H."/>
        </authorList>
    </citation>
    <scope>NUCLEOTIDE SEQUENCE</scope>
    <source>
        <strain evidence="2">Expedition CK06-06</strain>
    </source>
</reference>
<comment type="caution">
    <text evidence="2">The sequence shown here is derived from an EMBL/GenBank/DDBJ whole genome shotgun (WGS) entry which is preliminary data.</text>
</comment>